<dbReference type="InterPro" id="IPR050696">
    <property type="entry name" value="FtsA/MreB"/>
</dbReference>
<dbReference type="Proteomes" id="UP001610861">
    <property type="component" value="Unassembled WGS sequence"/>
</dbReference>
<comment type="caution">
    <text evidence="2">The sequence shown here is derived from an EMBL/GenBank/DDBJ whole genome shotgun (WGS) entry which is preliminary data.</text>
</comment>
<keyword evidence="3" id="KW-1185">Reference proteome</keyword>
<gene>
    <name evidence="2" type="primary">pilM</name>
    <name evidence="2" type="ORF">ACH3VR_19220</name>
</gene>
<protein>
    <submittedName>
        <fullName evidence="2">Pilus assembly protein PilM</fullName>
    </submittedName>
</protein>
<dbReference type="SUPFAM" id="SSF53067">
    <property type="entry name" value="Actin-like ATPase domain"/>
    <property type="match status" value="1"/>
</dbReference>
<dbReference type="RefSeq" id="WP_397557938.1">
    <property type="nucleotide sequence ID" value="NZ_JBIQWL010000010.1"/>
</dbReference>
<dbReference type="InterPro" id="IPR043129">
    <property type="entry name" value="ATPase_NBD"/>
</dbReference>
<dbReference type="SMART" id="SM00842">
    <property type="entry name" value="FtsA"/>
    <property type="match status" value="1"/>
</dbReference>
<dbReference type="InterPro" id="IPR005883">
    <property type="entry name" value="PilM"/>
</dbReference>
<reference evidence="2 3" key="1">
    <citation type="submission" date="2024-09" db="EMBL/GenBank/DDBJ databases">
        <authorList>
            <person name="Pan X."/>
        </authorList>
    </citation>
    <scope>NUCLEOTIDE SEQUENCE [LARGE SCALE GENOMIC DNA]</scope>
    <source>
        <strain evidence="2 3">B2969</strain>
    </source>
</reference>
<dbReference type="CDD" id="cd24049">
    <property type="entry name" value="ASKHA_NBD_PilM"/>
    <property type="match status" value="1"/>
</dbReference>
<dbReference type="Gene3D" id="3.30.1490.300">
    <property type="match status" value="1"/>
</dbReference>
<evidence type="ECO:0000313" key="2">
    <source>
        <dbReference type="EMBL" id="MFH8252507.1"/>
    </source>
</evidence>
<organism evidence="2 3">
    <name type="scientific">Microbacterium alkaliflavum</name>
    <dbReference type="NCBI Taxonomy" id="3248839"/>
    <lineage>
        <taxon>Bacteria</taxon>
        <taxon>Bacillati</taxon>
        <taxon>Actinomycetota</taxon>
        <taxon>Actinomycetes</taxon>
        <taxon>Micrococcales</taxon>
        <taxon>Microbacteriaceae</taxon>
        <taxon>Microbacterium</taxon>
    </lineage>
</organism>
<dbReference type="Pfam" id="PF11104">
    <property type="entry name" value="PilM_2"/>
    <property type="match status" value="1"/>
</dbReference>
<dbReference type="PIRSF" id="PIRSF019169">
    <property type="entry name" value="PilM"/>
    <property type="match status" value="1"/>
</dbReference>
<dbReference type="PANTHER" id="PTHR32432">
    <property type="entry name" value="CELL DIVISION PROTEIN FTSA-RELATED"/>
    <property type="match status" value="1"/>
</dbReference>
<dbReference type="EMBL" id="JBIQWL010000010">
    <property type="protein sequence ID" value="MFH8252507.1"/>
    <property type="molecule type" value="Genomic_DNA"/>
</dbReference>
<dbReference type="InterPro" id="IPR003494">
    <property type="entry name" value="SHS2_FtsA"/>
</dbReference>
<evidence type="ECO:0000313" key="3">
    <source>
        <dbReference type="Proteomes" id="UP001610861"/>
    </source>
</evidence>
<sequence length="341" mass="35503">MGRTVVGLEITEESVRAAQIAIGRTPQLVGYGEVPLPADAARDSEITDAGAVAVALRQLWTGAGFKGKEVTLGVASRRILVREYTTQAMKPELLREALPYQVQDFLPVPASQAVLDFFPLSYHDDQVSGLLVAAISESIEQIIATLDRVKLRARAIDLAAFGLARTSALAHGRQGTVAAVHIGDHTTQFVVSTGGIPQFVRLLPIDVPTAAVQARLGQTAEIPVEAEMLELVPAAAAPAPRTRGALRSSTGDPVVSDLVARVRSTLAFYASRPNALPVDEVLLSGAGANVAGVVPGLTAGLDVPVRVVSVGEIVAVKSSGITPDLALNLVSTVGVALGEVR</sequence>
<evidence type="ECO:0000259" key="1">
    <source>
        <dbReference type="SMART" id="SM00842"/>
    </source>
</evidence>
<accession>A0ABW7QCA1</accession>
<dbReference type="Gene3D" id="3.30.420.40">
    <property type="match status" value="2"/>
</dbReference>
<feature type="domain" description="SHS2" evidence="1">
    <location>
        <begin position="5"/>
        <end position="167"/>
    </location>
</feature>
<dbReference type="PANTHER" id="PTHR32432:SF3">
    <property type="entry name" value="ETHANOLAMINE UTILIZATION PROTEIN EUTJ"/>
    <property type="match status" value="1"/>
</dbReference>
<name>A0ABW7QCA1_9MICO</name>
<proteinExistence type="predicted"/>